<accession>A0A840YS92</accession>
<feature type="chain" id="PRO_5032623703" evidence="1">
    <location>
        <begin position="21"/>
        <end position="54"/>
    </location>
</feature>
<comment type="caution">
    <text evidence="2">The sequence shown here is derived from an EMBL/GenBank/DDBJ whole genome shotgun (WGS) entry which is preliminary data.</text>
</comment>
<feature type="signal peptide" evidence="1">
    <location>
        <begin position="1"/>
        <end position="20"/>
    </location>
</feature>
<gene>
    <name evidence="2" type="ORF">FHT02_003808</name>
</gene>
<keyword evidence="1" id="KW-0732">Signal</keyword>
<name>A0A840YS92_9SPHN</name>
<keyword evidence="3" id="KW-1185">Reference proteome</keyword>
<protein>
    <submittedName>
        <fullName evidence="2">Uncharacterized protein</fullName>
    </submittedName>
</protein>
<evidence type="ECO:0000313" key="3">
    <source>
        <dbReference type="Proteomes" id="UP000527143"/>
    </source>
</evidence>
<evidence type="ECO:0000313" key="2">
    <source>
        <dbReference type="EMBL" id="MBB5712548.1"/>
    </source>
</evidence>
<dbReference type="AlphaFoldDB" id="A0A840YS92"/>
<dbReference type="EMBL" id="JACIJF010000019">
    <property type="protein sequence ID" value="MBB5712548.1"/>
    <property type="molecule type" value="Genomic_DNA"/>
</dbReference>
<reference evidence="2 3" key="1">
    <citation type="submission" date="2020-08" db="EMBL/GenBank/DDBJ databases">
        <title>Genomic Encyclopedia of Type Strains, Phase IV (KMG-IV): sequencing the most valuable type-strain genomes for metagenomic binning, comparative biology and taxonomic classification.</title>
        <authorList>
            <person name="Goeker M."/>
        </authorList>
    </citation>
    <scope>NUCLEOTIDE SEQUENCE [LARGE SCALE GENOMIC DNA]</scope>
    <source>
        <strain evidence="2 3">DSM 26736</strain>
    </source>
</reference>
<evidence type="ECO:0000256" key="1">
    <source>
        <dbReference type="SAM" id="SignalP"/>
    </source>
</evidence>
<proteinExistence type="predicted"/>
<organism evidence="2 3">
    <name type="scientific">Sphingomonas xinjiangensis</name>
    <dbReference type="NCBI Taxonomy" id="643568"/>
    <lineage>
        <taxon>Bacteria</taxon>
        <taxon>Pseudomonadati</taxon>
        <taxon>Pseudomonadota</taxon>
        <taxon>Alphaproteobacteria</taxon>
        <taxon>Sphingomonadales</taxon>
        <taxon>Sphingomonadaceae</taxon>
        <taxon>Sphingomonas</taxon>
    </lineage>
</organism>
<dbReference type="Proteomes" id="UP000527143">
    <property type="component" value="Unassembled WGS sequence"/>
</dbReference>
<sequence>MTRQYVPWRALLTLAGPVAAQNMVPGEPYATDPVGIVADPCPSHSPPAGGDGGW</sequence>